<dbReference type="AlphaFoldDB" id="A0A0A9BX77"/>
<name>A0A0A9BX77_ARUDO</name>
<dbReference type="EMBL" id="GBRH01229291">
    <property type="protein sequence ID" value="JAD68604.1"/>
    <property type="molecule type" value="Transcribed_RNA"/>
</dbReference>
<reference evidence="1" key="2">
    <citation type="journal article" date="2015" name="Data Brief">
        <title>Shoot transcriptome of the giant reed, Arundo donax.</title>
        <authorList>
            <person name="Barrero R.A."/>
            <person name="Guerrero F.D."/>
            <person name="Moolhuijzen P."/>
            <person name="Goolsby J.A."/>
            <person name="Tidwell J."/>
            <person name="Bellgard S.E."/>
            <person name="Bellgard M.I."/>
        </authorList>
    </citation>
    <scope>NUCLEOTIDE SEQUENCE</scope>
    <source>
        <tissue evidence="1">Shoot tissue taken approximately 20 cm above the soil surface</tissue>
    </source>
</reference>
<evidence type="ECO:0000313" key="1">
    <source>
        <dbReference type="EMBL" id="JAD68604.1"/>
    </source>
</evidence>
<protein>
    <submittedName>
        <fullName evidence="1">Uncharacterized protein</fullName>
    </submittedName>
</protein>
<proteinExistence type="predicted"/>
<reference evidence="1" key="1">
    <citation type="submission" date="2014-09" db="EMBL/GenBank/DDBJ databases">
        <authorList>
            <person name="Magalhaes I.L.F."/>
            <person name="Oliveira U."/>
            <person name="Santos F.R."/>
            <person name="Vidigal T.H.D.A."/>
            <person name="Brescovit A.D."/>
            <person name="Santos A.J."/>
        </authorList>
    </citation>
    <scope>NUCLEOTIDE SEQUENCE</scope>
    <source>
        <tissue evidence="1">Shoot tissue taken approximately 20 cm above the soil surface</tissue>
    </source>
</reference>
<sequence>MPILEQGCAEEDPGQEQSMRPVHTTYLVWWAMPEAAGRSTRPVHVVRSMGICGKPIVVRRSPHPLLRLAWSRDVSEPWIDSFLRRHRWHRA</sequence>
<organism evidence="1">
    <name type="scientific">Arundo donax</name>
    <name type="common">Giant reed</name>
    <name type="synonym">Donax arundinaceus</name>
    <dbReference type="NCBI Taxonomy" id="35708"/>
    <lineage>
        <taxon>Eukaryota</taxon>
        <taxon>Viridiplantae</taxon>
        <taxon>Streptophyta</taxon>
        <taxon>Embryophyta</taxon>
        <taxon>Tracheophyta</taxon>
        <taxon>Spermatophyta</taxon>
        <taxon>Magnoliopsida</taxon>
        <taxon>Liliopsida</taxon>
        <taxon>Poales</taxon>
        <taxon>Poaceae</taxon>
        <taxon>PACMAD clade</taxon>
        <taxon>Arundinoideae</taxon>
        <taxon>Arundineae</taxon>
        <taxon>Arundo</taxon>
    </lineage>
</organism>
<accession>A0A0A9BX77</accession>